<dbReference type="Pfam" id="PF00334">
    <property type="entry name" value="NDK"/>
    <property type="match status" value="1"/>
</dbReference>
<dbReference type="FunFam" id="3.30.70.141:FF:000003">
    <property type="entry name" value="Nucleoside diphosphate kinase"/>
    <property type="match status" value="1"/>
</dbReference>
<keyword evidence="6" id="KW-0479">Metal-binding</keyword>
<keyword evidence="5" id="KW-0808">Transferase</keyword>
<dbReference type="HAMAP" id="MF_00451">
    <property type="entry name" value="NDP_kinase"/>
    <property type="match status" value="1"/>
</dbReference>
<accession>X1JH25</accession>
<dbReference type="PROSITE" id="PS51374">
    <property type="entry name" value="NDPK_LIKE"/>
    <property type="match status" value="1"/>
</dbReference>
<keyword evidence="10" id="KW-0460">Magnesium</keyword>
<protein>
    <recommendedName>
        <fullName evidence="4">Nucleoside diphosphate kinase</fullName>
        <ecNumber evidence="3">2.7.4.6</ecNumber>
    </recommendedName>
</protein>
<dbReference type="Gene3D" id="3.30.70.141">
    <property type="entry name" value="Nucleoside diphosphate kinase-like domain"/>
    <property type="match status" value="1"/>
</dbReference>
<dbReference type="NCBIfam" id="NF001908">
    <property type="entry name" value="PRK00668.1"/>
    <property type="match status" value="1"/>
</dbReference>
<dbReference type="EC" id="2.7.4.6" evidence="3"/>
<evidence type="ECO:0000256" key="2">
    <source>
        <dbReference type="ARBA" id="ARBA00008142"/>
    </source>
</evidence>
<keyword evidence="7" id="KW-0547">Nucleotide-binding</keyword>
<dbReference type="InterPro" id="IPR001564">
    <property type="entry name" value="Nucleoside_diP_kinase"/>
</dbReference>
<gene>
    <name evidence="13" type="ORF">S06H3_06526</name>
</gene>
<sequence>MERSLVLIKPDAMQRGLAGTIISRLEGQGLKLVALKMLHLDKALAQKLYAIHSDKPFFEGLVNYISSTPIMAAVFEGEGAVEVIREIMGATDPAQAEAGTIRGELGLDIERNTVHGSDSVETAEREIKLFFAEEEIFNYHRETEG</sequence>
<evidence type="ECO:0000256" key="10">
    <source>
        <dbReference type="ARBA" id="ARBA00022842"/>
    </source>
</evidence>
<feature type="domain" description="Nucleoside diphosphate kinase-like" evidence="12">
    <location>
        <begin position="1"/>
        <end position="138"/>
    </location>
</feature>
<dbReference type="InterPro" id="IPR023005">
    <property type="entry name" value="Nucleoside_diP_kinase_AS"/>
</dbReference>
<comment type="similarity">
    <text evidence="2">Belongs to the NDK family.</text>
</comment>
<dbReference type="GO" id="GO:0006228">
    <property type="term" value="P:UTP biosynthetic process"/>
    <property type="evidence" value="ECO:0007669"/>
    <property type="project" value="InterPro"/>
</dbReference>
<evidence type="ECO:0000256" key="11">
    <source>
        <dbReference type="ARBA" id="ARBA00023080"/>
    </source>
</evidence>
<evidence type="ECO:0000256" key="1">
    <source>
        <dbReference type="ARBA" id="ARBA00001946"/>
    </source>
</evidence>
<evidence type="ECO:0000313" key="13">
    <source>
        <dbReference type="EMBL" id="GAH93327.1"/>
    </source>
</evidence>
<dbReference type="InterPro" id="IPR034907">
    <property type="entry name" value="NDK-like_dom"/>
</dbReference>
<dbReference type="SMART" id="SM00562">
    <property type="entry name" value="NDK"/>
    <property type="match status" value="1"/>
</dbReference>
<evidence type="ECO:0000256" key="3">
    <source>
        <dbReference type="ARBA" id="ARBA00012966"/>
    </source>
</evidence>
<dbReference type="GO" id="GO:0006183">
    <property type="term" value="P:GTP biosynthetic process"/>
    <property type="evidence" value="ECO:0007669"/>
    <property type="project" value="InterPro"/>
</dbReference>
<reference evidence="13" key="1">
    <citation type="journal article" date="2014" name="Front. Microbiol.">
        <title>High frequency of phylogenetically diverse reductive dehalogenase-homologous genes in deep subseafloor sedimentary metagenomes.</title>
        <authorList>
            <person name="Kawai M."/>
            <person name="Futagami T."/>
            <person name="Toyoda A."/>
            <person name="Takaki Y."/>
            <person name="Nishi S."/>
            <person name="Hori S."/>
            <person name="Arai W."/>
            <person name="Tsubouchi T."/>
            <person name="Morono Y."/>
            <person name="Uchiyama I."/>
            <person name="Ito T."/>
            <person name="Fujiyama A."/>
            <person name="Inagaki F."/>
            <person name="Takami H."/>
        </authorList>
    </citation>
    <scope>NUCLEOTIDE SEQUENCE</scope>
    <source>
        <strain evidence="13">Expedition CK06-06</strain>
    </source>
</reference>
<organism evidence="13">
    <name type="scientific">marine sediment metagenome</name>
    <dbReference type="NCBI Taxonomy" id="412755"/>
    <lineage>
        <taxon>unclassified sequences</taxon>
        <taxon>metagenomes</taxon>
        <taxon>ecological metagenomes</taxon>
    </lineage>
</organism>
<dbReference type="InterPro" id="IPR036850">
    <property type="entry name" value="NDK-like_dom_sf"/>
</dbReference>
<dbReference type="GO" id="GO:0046872">
    <property type="term" value="F:metal ion binding"/>
    <property type="evidence" value="ECO:0007669"/>
    <property type="project" value="UniProtKB-KW"/>
</dbReference>
<dbReference type="GO" id="GO:0006241">
    <property type="term" value="P:CTP biosynthetic process"/>
    <property type="evidence" value="ECO:0007669"/>
    <property type="project" value="InterPro"/>
</dbReference>
<comment type="cofactor">
    <cofactor evidence="1">
        <name>Mg(2+)</name>
        <dbReference type="ChEBI" id="CHEBI:18420"/>
    </cofactor>
</comment>
<dbReference type="EMBL" id="BARV01002547">
    <property type="protein sequence ID" value="GAH93327.1"/>
    <property type="molecule type" value="Genomic_DNA"/>
</dbReference>
<dbReference type="PRINTS" id="PR01243">
    <property type="entry name" value="NUCDPKINASE"/>
</dbReference>
<evidence type="ECO:0000256" key="4">
    <source>
        <dbReference type="ARBA" id="ARBA00017632"/>
    </source>
</evidence>
<keyword evidence="9" id="KW-0067">ATP-binding</keyword>
<dbReference type="PROSITE" id="PS00469">
    <property type="entry name" value="NDPK"/>
    <property type="match status" value="1"/>
</dbReference>
<evidence type="ECO:0000259" key="12">
    <source>
        <dbReference type="SMART" id="SM00562"/>
    </source>
</evidence>
<dbReference type="GO" id="GO:0005524">
    <property type="term" value="F:ATP binding"/>
    <property type="evidence" value="ECO:0007669"/>
    <property type="project" value="UniProtKB-KW"/>
</dbReference>
<evidence type="ECO:0000256" key="8">
    <source>
        <dbReference type="ARBA" id="ARBA00022777"/>
    </source>
</evidence>
<dbReference type="GO" id="GO:0004550">
    <property type="term" value="F:nucleoside diphosphate kinase activity"/>
    <property type="evidence" value="ECO:0007669"/>
    <property type="project" value="UniProtKB-EC"/>
</dbReference>
<evidence type="ECO:0000256" key="5">
    <source>
        <dbReference type="ARBA" id="ARBA00022679"/>
    </source>
</evidence>
<dbReference type="AlphaFoldDB" id="X1JH25"/>
<dbReference type="CDD" id="cd04413">
    <property type="entry name" value="NDPk_I"/>
    <property type="match status" value="1"/>
</dbReference>
<comment type="caution">
    <text evidence="13">The sequence shown here is derived from an EMBL/GenBank/DDBJ whole genome shotgun (WGS) entry which is preliminary data.</text>
</comment>
<name>X1JH25_9ZZZZ</name>
<keyword evidence="8" id="KW-0418">Kinase</keyword>
<keyword evidence="11" id="KW-0546">Nucleotide metabolism</keyword>
<evidence type="ECO:0000256" key="6">
    <source>
        <dbReference type="ARBA" id="ARBA00022723"/>
    </source>
</evidence>
<proteinExistence type="inferred from homology"/>
<dbReference type="PANTHER" id="PTHR11349">
    <property type="entry name" value="NUCLEOSIDE DIPHOSPHATE KINASE"/>
    <property type="match status" value="1"/>
</dbReference>
<evidence type="ECO:0000256" key="9">
    <source>
        <dbReference type="ARBA" id="ARBA00022840"/>
    </source>
</evidence>
<evidence type="ECO:0000256" key="7">
    <source>
        <dbReference type="ARBA" id="ARBA00022741"/>
    </source>
</evidence>
<dbReference type="SUPFAM" id="SSF54919">
    <property type="entry name" value="Nucleoside diphosphate kinase, NDK"/>
    <property type="match status" value="1"/>
</dbReference>